<dbReference type="Proteomes" id="UP001428774">
    <property type="component" value="Unassembled WGS sequence"/>
</dbReference>
<sequence>MTQRTQDRAPRTPDWKTLIETGADASAIGDLALEALIDRKTRGGEEAR</sequence>
<protein>
    <submittedName>
        <fullName evidence="1">Uncharacterized protein</fullName>
    </submittedName>
</protein>
<keyword evidence="2" id="KW-1185">Reference proteome</keyword>
<organism evidence="1 2">
    <name type="scientific">Ponticoccus litoralis</name>
    <dbReference type="NCBI Taxonomy" id="422297"/>
    <lineage>
        <taxon>Bacteria</taxon>
        <taxon>Pseudomonadati</taxon>
        <taxon>Pseudomonadota</taxon>
        <taxon>Alphaproteobacteria</taxon>
        <taxon>Rhodobacterales</taxon>
        <taxon>Roseobacteraceae</taxon>
        <taxon>Ponticoccus</taxon>
    </lineage>
</organism>
<comment type="caution">
    <text evidence="1">The sequence shown here is derived from an EMBL/GenBank/DDBJ whole genome shotgun (WGS) entry which is preliminary data.</text>
</comment>
<evidence type="ECO:0000313" key="2">
    <source>
        <dbReference type="Proteomes" id="UP001428774"/>
    </source>
</evidence>
<accession>A0AAW9STB2</accession>
<evidence type="ECO:0000313" key="1">
    <source>
        <dbReference type="EMBL" id="MEN9062415.1"/>
    </source>
</evidence>
<gene>
    <name evidence="1" type="ORF">ABFB10_16885</name>
</gene>
<dbReference type="EMBL" id="JBDNCH010000002">
    <property type="protein sequence ID" value="MEN9062415.1"/>
    <property type="molecule type" value="Genomic_DNA"/>
</dbReference>
<reference evidence="1 2" key="1">
    <citation type="submission" date="2024-05" db="EMBL/GenBank/DDBJ databases">
        <title>Genome sequence of Ponticoccus litoralis KCCM 90028.</title>
        <authorList>
            <person name="Kim J.M."/>
            <person name="Lee J.K."/>
            <person name="Choi B.J."/>
            <person name="Bayburt H."/>
            <person name="Baek J.H."/>
            <person name="Jeon C.O."/>
        </authorList>
    </citation>
    <scope>NUCLEOTIDE SEQUENCE [LARGE SCALE GENOMIC DNA]</scope>
    <source>
        <strain evidence="1 2">KCCM 90028</strain>
    </source>
</reference>
<name>A0AAW9STB2_9RHOB</name>
<proteinExistence type="predicted"/>
<dbReference type="RefSeq" id="WP_347167388.1">
    <property type="nucleotide sequence ID" value="NZ_JBDNCH010000002.1"/>
</dbReference>
<dbReference type="AlphaFoldDB" id="A0AAW9STB2"/>